<dbReference type="AlphaFoldDB" id="A0A4Z2J3B1"/>
<dbReference type="Proteomes" id="UP000314294">
    <property type="component" value="Unassembled WGS sequence"/>
</dbReference>
<protein>
    <submittedName>
        <fullName evidence="2">Uncharacterized protein</fullName>
    </submittedName>
</protein>
<proteinExistence type="predicted"/>
<evidence type="ECO:0000313" key="2">
    <source>
        <dbReference type="EMBL" id="TNN83982.1"/>
    </source>
</evidence>
<feature type="compositionally biased region" description="Low complexity" evidence="1">
    <location>
        <begin position="26"/>
        <end position="42"/>
    </location>
</feature>
<accession>A0A4Z2J3B1</accession>
<sequence>MLGPSCGLETDPARAALLLLGSTEVESSAPGGSASSSSQEQSFPHAPGGPGRIAWPSRGMIHWAGRIEKELEKVLQHVTGTQQMRSVVKTFVVAGRSLLSVIKCYVSMETASLAGIGMLQKRPSDVQYGEQHSFH</sequence>
<dbReference type="OrthoDB" id="8877477at2759"/>
<evidence type="ECO:0000256" key="1">
    <source>
        <dbReference type="SAM" id="MobiDB-lite"/>
    </source>
</evidence>
<evidence type="ECO:0000313" key="3">
    <source>
        <dbReference type="Proteomes" id="UP000314294"/>
    </source>
</evidence>
<gene>
    <name evidence="2" type="ORF">EYF80_005853</name>
</gene>
<reference evidence="2 3" key="1">
    <citation type="submission" date="2019-03" db="EMBL/GenBank/DDBJ databases">
        <title>First draft genome of Liparis tanakae, snailfish: a comprehensive survey of snailfish specific genes.</title>
        <authorList>
            <person name="Kim W."/>
            <person name="Song I."/>
            <person name="Jeong J.-H."/>
            <person name="Kim D."/>
            <person name="Kim S."/>
            <person name="Ryu S."/>
            <person name="Song J.Y."/>
            <person name="Lee S.K."/>
        </authorList>
    </citation>
    <scope>NUCLEOTIDE SEQUENCE [LARGE SCALE GENOMIC DNA]</scope>
    <source>
        <tissue evidence="2">Muscle</tissue>
    </source>
</reference>
<organism evidence="2 3">
    <name type="scientific">Liparis tanakae</name>
    <name type="common">Tanaka's snailfish</name>
    <dbReference type="NCBI Taxonomy" id="230148"/>
    <lineage>
        <taxon>Eukaryota</taxon>
        <taxon>Metazoa</taxon>
        <taxon>Chordata</taxon>
        <taxon>Craniata</taxon>
        <taxon>Vertebrata</taxon>
        <taxon>Euteleostomi</taxon>
        <taxon>Actinopterygii</taxon>
        <taxon>Neopterygii</taxon>
        <taxon>Teleostei</taxon>
        <taxon>Neoteleostei</taxon>
        <taxon>Acanthomorphata</taxon>
        <taxon>Eupercaria</taxon>
        <taxon>Perciformes</taxon>
        <taxon>Cottioidei</taxon>
        <taxon>Cottales</taxon>
        <taxon>Liparidae</taxon>
        <taxon>Liparis</taxon>
    </lineage>
</organism>
<comment type="caution">
    <text evidence="2">The sequence shown here is derived from an EMBL/GenBank/DDBJ whole genome shotgun (WGS) entry which is preliminary data.</text>
</comment>
<name>A0A4Z2J3B1_9TELE</name>
<feature type="region of interest" description="Disordered" evidence="1">
    <location>
        <begin position="26"/>
        <end position="54"/>
    </location>
</feature>
<dbReference type="EMBL" id="SRLO01000030">
    <property type="protein sequence ID" value="TNN83982.1"/>
    <property type="molecule type" value="Genomic_DNA"/>
</dbReference>
<keyword evidence="3" id="KW-1185">Reference proteome</keyword>